<feature type="transmembrane region" description="Helical" evidence="1">
    <location>
        <begin position="58"/>
        <end position="83"/>
    </location>
</feature>
<proteinExistence type="predicted"/>
<protein>
    <submittedName>
        <fullName evidence="2">Uncharacterized protein</fullName>
    </submittedName>
</protein>
<keyword evidence="1" id="KW-0812">Transmembrane</keyword>
<accession>A0A7D4CFA9</accession>
<evidence type="ECO:0000256" key="1">
    <source>
        <dbReference type="SAM" id="Phobius"/>
    </source>
</evidence>
<dbReference type="EMBL" id="CP041345">
    <property type="protein sequence ID" value="QKG78886.1"/>
    <property type="molecule type" value="Genomic_DNA"/>
</dbReference>
<dbReference type="AlphaFoldDB" id="A0A7D4CFA9"/>
<gene>
    <name evidence="2" type="ORF">FHG85_00915</name>
</gene>
<evidence type="ECO:0000313" key="2">
    <source>
        <dbReference type="EMBL" id="QKG78886.1"/>
    </source>
</evidence>
<name>A0A7D4CFA9_9BACT</name>
<keyword evidence="1" id="KW-0472">Membrane</keyword>
<keyword evidence="1" id="KW-1133">Transmembrane helix</keyword>
<keyword evidence="3" id="KW-1185">Reference proteome</keyword>
<sequence>MKMTASMLMRDLEKGRPVKVSSDFSFFGAFIGLIIVLLYSFILFAIMKDPSTEFNKLALPLIFYFIILGLTIYQFIFVSKVFLVGNKLLIKKIFRKKETVLLNQIQNISTFRLKNTKYTIVSYKLDNGLESKALILNSNSVLFGKQETLEDLLEYAKVKQK</sequence>
<organism evidence="2 3">
    <name type="scientific">Tenuifilum thalassicum</name>
    <dbReference type="NCBI Taxonomy" id="2590900"/>
    <lineage>
        <taxon>Bacteria</taxon>
        <taxon>Pseudomonadati</taxon>
        <taxon>Bacteroidota</taxon>
        <taxon>Bacteroidia</taxon>
        <taxon>Bacteroidales</taxon>
        <taxon>Tenuifilaceae</taxon>
        <taxon>Tenuifilum</taxon>
    </lineage>
</organism>
<dbReference type="Proteomes" id="UP000500961">
    <property type="component" value="Chromosome"/>
</dbReference>
<reference evidence="2 3" key="1">
    <citation type="submission" date="2019-07" db="EMBL/GenBank/DDBJ databases">
        <title>Thalassofilum flectens gen. nov., sp. nov., a novel moderate thermophilic anaerobe from a shallow sea hot spring in Kunashir Island (Russia), representing a new family in the order Bacteroidales, and proposal of Thalassofilacea fam. nov.</title>
        <authorList>
            <person name="Kochetkova T.V."/>
            <person name="Podosokorskaya O.A."/>
            <person name="Novikov A."/>
            <person name="Elcheninov A.G."/>
            <person name="Toshchakov S.V."/>
            <person name="Kublanov I.V."/>
        </authorList>
    </citation>
    <scope>NUCLEOTIDE SEQUENCE [LARGE SCALE GENOMIC DNA]</scope>
    <source>
        <strain evidence="2 3">38-H</strain>
    </source>
</reference>
<feature type="transmembrane region" description="Helical" evidence="1">
    <location>
        <begin position="24"/>
        <end position="46"/>
    </location>
</feature>
<evidence type="ECO:0000313" key="3">
    <source>
        <dbReference type="Proteomes" id="UP000500961"/>
    </source>
</evidence>
<dbReference type="RefSeq" id="WP_173072401.1">
    <property type="nucleotide sequence ID" value="NZ_CP041345.1"/>
</dbReference>
<dbReference type="KEGG" id="ttz:FHG85_00915"/>